<proteinExistence type="predicted"/>
<evidence type="ECO:0000313" key="1">
    <source>
        <dbReference type="EMBL" id="PLC59408.1"/>
    </source>
</evidence>
<gene>
    <name evidence="1" type="ORF">CIK00_03820</name>
</gene>
<dbReference type="Proteomes" id="UP000234420">
    <property type="component" value="Unassembled WGS sequence"/>
</dbReference>
<comment type="caution">
    <text evidence="1">The sequence shown here is derived from an EMBL/GenBank/DDBJ whole genome shotgun (WGS) entry which is preliminary data.</text>
</comment>
<reference evidence="1 2" key="1">
    <citation type="journal article" date="2018" name="Syst. Appl. Microbiol.">
        <title>Photobacterium carnosum sp. nov., isolated from spoiled modified atmosphere packaged poultry meat.</title>
        <authorList>
            <person name="Hilgarth M."/>
            <person name="Fuertes S."/>
            <person name="Ehrmann M."/>
            <person name="Vogel R.F."/>
        </authorList>
    </citation>
    <scope>NUCLEOTIDE SEQUENCE [LARGE SCALE GENOMIC DNA]</scope>
    <source>
        <strain evidence="1 2">TMW 2.2021</strain>
    </source>
</reference>
<name>A0A2N4UWM2_9GAMM</name>
<accession>A0A2N4UWM2</accession>
<keyword evidence="2" id="KW-1185">Reference proteome</keyword>
<dbReference type="RefSeq" id="WP_101767609.1">
    <property type="nucleotide sequence ID" value="NZ_BPPU01000003.1"/>
</dbReference>
<sequence>MTKYSLMDFARVNGIYRVKGIINIQPLPDRLKQRILDNRFSKAGRCYDNVFGIVNSGLFDNALYVLAVASKVLPVQHAIIKIGECYFDPTWELNQSDSNVFDQEGQYLVIDEWDRPALNEIILKTQSSDGICYAPMISTIRKIL</sequence>
<organism evidence="1 2">
    <name type="scientific">Photobacterium carnosum</name>
    <dbReference type="NCBI Taxonomy" id="2023717"/>
    <lineage>
        <taxon>Bacteria</taxon>
        <taxon>Pseudomonadati</taxon>
        <taxon>Pseudomonadota</taxon>
        <taxon>Gammaproteobacteria</taxon>
        <taxon>Vibrionales</taxon>
        <taxon>Vibrionaceae</taxon>
        <taxon>Photobacterium</taxon>
    </lineage>
</organism>
<dbReference type="GeneID" id="69966065"/>
<protein>
    <submittedName>
        <fullName evidence="1">Uncharacterized protein</fullName>
    </submittedName>
</protein>
<dbReference type="EMBL" id="NPIB01000002">
    <property type="protein sequence ID" value="PLC59408.1"/>
    <property type="molecule type" value="Genomic_DNA"/>
</dbReference>
<dbReference type="AlphaFoldDB" id="A0A2N4UWM2"/>
<evidence type="ECO:0000313" key="2">
    <source>
        <dbReference type="Proteomes" id="UP000234420"/>
    </source>
</evidence>